<comment type="caution">
    <text evidence="1">The sequence shown here is derived from an EMBL/GenBank/DDBJ whole genome shotgun (WGS) entry which is preliminary data.</text>
</comment>
<reference evidence="2" key="1">
    <citation type="journal article" date="2023" name="Front. Plant Sci.">
        <title>Chromosomal-level genome assembly of Melastoma candidum provides insights into trichome evolution.</title>
        <authorList>
            <person name="Zhong Y."/>
            <person name="Wu W."/>
            <person name="Sun C."/>
            <person name="Zou P."/>
            <person name="Liu Y."/>
            <person name="Dai S."/>
            <person name="Zhou R."/>
        </authorList>
    </citation>
    <scope>NUCLEOTIDE SEQUENCE [LARGE SCALE GENOMIC DNA]</scope>
</reference>
<evidence type="ECO:0000313" key="2">
    <source>
        <dbReference type="Proteomes" id="UP001057402"/>
    </source>
</evidence>
<dbReference type="EMBL" id="CM042880">
    <property type="protein sequence ID" value="KAI4389461.1"/>
    <property type="molecule type" value="Genomic_DNA"/>
</dbReference>
<protein>
    <submittedName>
        <fullName evidence="1">Uncharacterized protein</fullName>
    </submittedName>
</protein>
<gene>
    <name evidence="1" type="ORF">MLD38_001686</name>
</gene>
<organism evidence="1 2">
    <name type="scientific">Melastoma candidum</name>
    <dbReference type="NCBI Taxonomy" id="119954"/>
    <lineage>
        <taxon>Eukaryota</taxon>
        <taxon>Viridiplantae</taxon>
        <taxon>Streptophyta</taxon>
        <taxon>Embryophyta</taxon>
        <taxon>Tracheophyta</taxon>
        <taxon>Spermatophyta</taxon>
        <taxon>Magnoliopsida</taxon>
        <taxon>eudicotyledons</taxon>
        <taxon>Gunneridae</taxon>
        <taxon>Pentapetalae</taxon>
        <taxon>rosids</taxon>
        <taxon>malvids</taxon>
        <taxon>Myrtales</taxon>
        <taxon>Melastomataceae</taxon>
        <taxon>Melastomatoideae</taxon>
        <taxon>Melastomateae</taxon>
        <taxon>Melastoma</taxon>
    </lineage>
</organism>
<keyword evidence="2" id="KW-1185">Reference proteome</keyword>
<sequence length="198" mass="21308">MSLSMSTTVAKVPASYLPEEIPWSAHHQVVRRGVSLHAGRSTTRVKKAGICLSFYRGSRVVVRSSADPKPEGPSDRSDPWRTWVLGVTMSTVLSFFGSKWGPLMKIKNEVETTVDVAARVTEVVEDVAEAVEDVADAAEVKLPPGGKMREAAEEVAAAAKVTAKDAEVVEGVLDKVEELEEDVNELMGSDKDEDGKAA</sequence>
<proteinExistence type="predicted"/>
<evidence type="ECO:0000313" key="1">
    <source>
        <dbReference type="EMBL" id="KAI4389461.1"/>
    </source>
</evidence>
<name>A0ACB9SDC3_9MYRT</name>
<dbReference type="Proteomes" id="UP001057402">
    <property type="component" value="Chromosome 1"/>
</dbReference>
<accession>A0ACB9SDC3</accession>